<feature type="compositionally biased region" description="Low complexity" evidence="1">
    <location>
        <begin position="189"/>
        <end position="202"/>
    </location>
</feature>
<keyword evidence="3" id="KW-1185">Reference proteome</keyword>
<dbReference type="OrthoDB" id="2984700at2759"/>
<evidence type="ECO:0000256" key="1">
    <source>
        <dbReference type="SAM" id="MobiDB-lite"/>
    </source>
</evidence>
<gene>
    <name evidence="2" type="ORF">FA15DRAFT_752775</name>
</gene>
<dbReference type="EMBL" id="ML210150">
    <property type="protein sequence ID" value="TFK29314.1"/>
    <property type="molecule type" value="Genomic_DNA"/>
</dbReference>
<feature type="compositionally biased region" description="Polar residues" evidence="1">
    <location>
        <begin position="203"/>
        <end position="212"/>
    </location>
</feature>
<protein>
    <submittedName>
        <fullName evidence="2">Uncharacterized protein</fullName>
    </submittedName>
</protein>
<organism evidence="2 3">
    <name type="scientific">Coprinopsis marcescibilis</name>
    <name type="common">Agaric fungus</name>
    <name type="synonym">Psathyrella marcescibilis</name>
    <dbReference type="NCBI Taxonomy" id="230819"/>
    <lineage>
        <taxon>Eukaryota</taxon>
        <taxon>Fungi</taxon>
        <taxon>Dikarya</taxon>
        <taxon>Basidiomycota</taxon>
        <taxon>Agaricomycotina</taxon>
        <taxon>Agaricomycetes</taxon>
        <taxon>Agaricomycetidae</taxon>
        <taxon>Agaricales</taxon>
        <taxon>Agaricineae</taxon>
        <taxon>Psathyrellaceae</taxon>
        <taxon>Coprinopsis</taxon>
    </lineage>
</organism>
<proteinExistence type="predicted"/>
<feature type="region of interest" description="Disordered" evidence="1">
    <location>
        <begin position="187"/>
        <end position="218"/>
    </location>
</feature>
<sequence>MSLYVERAQEILSTQIFPVSSDRGVSPEPADRMDTGKITMQTRVAVRDKTPHRFQVIPLREAAKHSPTAIPVLDRQSSQLSSQLSRFTVHVDEQVKSKKLARSMKKLSVKPVLQEKDQNIPSEMHKMEFGGGVKDSQNSSLAPISAQSQGYSHSLNQYSFSLKPWKHPGNRGMENGKLSHDIPTVAPISSKRSVSSKSSGSRTVQPFGTPSATPLHDVDGAVAPTFQVAKAIPRHFGDADDSDAVIRGASNKSIDSVLSKRHAIYTYPDYIPPVPNPGTFLDAAAPLATSELADTQEKASIIAILHAENLDLNDNSFLESGSACPSLNQSHAQCLSPTRPLKLVRTSVPSSASNIMRQSAGELYYPEIVLELMKAVDEAMENWCSI</sequence>
<dbReference type="Proteomes" id="UP000307440">
    <property type="component" value="Unassembled WGS sequence"/>
</dbReference>
<evidence type="ECO:0000313" key="3">
    <source>
        <dbReference type="Proteomes" id="UP000307440"/>
    </source>
</evidence>
<evidence type="ECO:0000313" key="2">
    <source>
        <dbReference type="EMBL" id="TFK29314.1"/>
    </source>
</evidence>
<name>A0A5C3L8F9_COPMA</name>
<dbReference type="AlphaFoldDB" id="A0A5C3L8F9"/>
<accession>A0A5C3L8F9</accession>
<reference evidence="2 3" key="1">
    <citation type="journal article" date="2019" name="Nat. Ecol. Evol.">
        <title>Megaphylogeny resolves global patterns of mushroom evolution.</title>
        <authorList>
            <person name="Varga T."/>
            <person name="Krizsan K."/>
            <person name="Foldi C."/>
            <person name="Dima B."/>
            <person name="Sanchez-Garcia M."/>
            <person name="Sanchez-Ramirez S."/>
            <person name="Szollosi G.J."/>
            <person name="Szarkandi J.G."/>
            <person name="Papp V."/>
            <person name="Albert L."/>
            <person name="Andreopoulos W."/>
            <person name="Angelini C."/>
            <person name="Antonin V."/>
            <person name="Barry K.W."/>
            <person name="Bougher N.L."/>
            <person name="Buchanan P."/>
            <person name="Buyck B."/>
            <person name="Bense V."/>
            <person name="Catcheside P."/>
            <person name="Chovatia M."/>
            <person name="Cooper J."/>
            <person name="Damon W."/>
            <person name="Desjardin D."/>
            <person name="Finy P."/>
            <person name="Geml J."/>
            <person name="Haridas S."/>
            <person name="Hughes K."/>
            <person name="Justo A."/>
            <person name="Karasinski D."/>
            <person name="Kautmanova I."/>
            <person name="Kiss B."/>
            <person name="Kocsube S."/>
            <person name="Kotiranta H."/>
            <person name="LaButti K.M."/>
            <person name="Lechner B.E."/>
            <person name="Liimatainen K."/>
            <person name="Lipzen A."/>
            <person name="Lukacs Z."/>
            <person name="Mihaltcheva S."/>
            <person name="Morgado L.N."/>
            <person name="Niskanen T."/>
            <person name="Noordeloos M.E."/>
            <person name="Ohm R.A."/>
            <person name="Ortiz-Santana B."/>
            <person name="Ovrebo C."/>
            <person name="Racz N."/>
            <person name="Riley R."/>
            <person name="Savchenko A."/>
            <person name="Shiryaev A."/>
            <person name="Soop K."/>
            <person name="Spirin V."/>
            <person name="Szebenyi C."/>
            <person name="Tomsovsky M."/>
            <person name="Tulloss R.E."/>
            <person name="Uehling J."/>
            <person name="Grigoriev I.V."/>
            <person name="Vagvolgyi C."/>
            <person name="Papp T."/>
            <person name="Martin F.M."/>
            <person name="Miettinen O."/>
            <person name="Hibbett D.S."/>
            <person name="Nagy L.G."/>
        </authorList>
    </citation>
    <scope>NUCLEOTIDE SEQUENCE [LARGE SCALE GENOMIC DNA]</scope>
    <source>
        <strain evidence="2 3">CBS 121175</strain>
    </source>
</reference>